<reference evidence="2 3" key="1">
    <citation type="submission" date="2015-04" db="EMBL/GenBank/DDBJ databases">
        <title>Draft genome of the roundworm Trichinella nativa.</title>
        <authorList>
            <person name="Mitreva M."/>
        </authorList>
    </citation>
    <scope>NUCLEOTIDE SEQUENCE [LARGE SCALE GENOMIC DNA]</scope>
    <source>
        <strain evidence="2 3">ISS45</strain>
    </source>
</reference>
<organism evidence="2 3">
    <name type="scientific">Trichinella nativa</name>
    <dbReference type="NCBI Taxonomy" id="6335"/>
    <lineage>
        <taxon>Eukaryota</taxon>
        <taxon>Metazoa</taxon>
        <taxon>Ecdysozoa</taxon>
        <taxon>Nematoda</taxon>
        <taxon>Enoplea</taxon>
        <taxon>Dorylaimia</taxon>
        <taxon>Trichinellida</taxon>
        <taxon>Trichinellidae</taxon>
        <taxon>Trichinella</taxon>
    </lineage>
</organism>
<dbReference type="Proteomes" id="UP000243006">
    <property type="component" value="Unassembled WGS sequence"/>
</dbReference>
<evidence type="ECO:0000313" key="3">
    <source>
        <dbReference type="Proteomes" id="UP000243006"/>
    </source>
</evidence>
<evidence type="ECO:0000256" key="1">
    <source>
        <dbReference type="SAM" id="MobiDB-lite"/>
    </source>
</evidence>
<sequence length="93" mass="10107">MLLKDGYLLNDVQNSVSSAASKMADMGWKGWQSFQSVFSDRRGANSYISVDGVVGNDGNGRYADGRHSDLGFSRSGSQSPEKQKSDNFGDSFE</sequence>
<evidence type="ECO:0000313" key="2">
    <source>
        <dbReference type="EMBL" id="OUC45947.1"/>
    </source>
</evidence>
<gene>
    <name evidence="2" type="ORF">D917_08106</name>
</gene>
<name>A0A1Y3EQC4_9BILA</name>
<dbReference type="EMBL" id="LVZM01008053">
    <property type="protein sequence ID" value="OUC45947.1"/>
    <property type="molecule type" value="Genomic_DNA"/>
</dbReference>
<feature type="region of interest" description="Disordered" evidence="1">
    <location>
        <begin position="55"/>
        <end position="93"/>
    </location>
</feature>
<dbReference type="AlphaFoldDB" id="A0A1Y3EQC4"/>
<accession>A0A1Y3EQC4</accession>
<protein>
    <submittedName>
        <fullName evidence="2">Uncharacterized protein</fullName>
    </submittedName>
</protein>
<proteinExistence type="predicted"/>
<feature type="non-terminal residue" evidence="2">
    <location>
        <position position="93"/>
    </location>
</feature>
<comment type="caution">
    <text evidence="2">The sequence shown here is derived from an EMBL/GenBank/DDBJ whole genome shotgun (WGS) entry which is preliminary data.</text>
</comment>